<comment type="caution">
    <text evidence="4">The sequence shown here is derived from an EMBL/GenBank/DDBJ whole genome shotgun (WGS) entry which is preliminary data.</text>
</comment>
<dbReference type="EMBL" id="JBHEZX010000015">
    <property type="protein sequence ID" value="MFC1413229.1"/>
    <property type="molecule type" value="Genomic_DNA"/>
</dbReference>
<dbReference type="Pfam" id="PF14417">
    <property type="entry name" value="MEDS"/>
    <property type="match status" value="1"/>
</dbReference>
<dbReference type="Gene3D" id="3.30.565.10">
    <property type="entry name" value="Histidine kinase-like ATPase, C-terminal domain"/>
    <property type="match status" value="1"/>
</dbReference>
<name>A0ABV6VHJ8_9ACTN</name>
<gene>
    <name evidence="4" type="ORF">ACEZDG_28570</name>
</gene>
<keyword evidence="1" id="KW-0808">Transferase</keyword>
<dbReference type="NCBIfam" id="NF041045">
    <property type="entry name" value="RsbA_anti_sig"/>
    <property type="match status" value="1"/>
</dbReference>
<dbReference type="PANTHER" id="PTHR35526:SF3">
    <property type="entry name" value="ANTI-SIGMA-F FACTOR RSBW"/>
    <property type="match status" value="1"/>
</dbReference>
<dbReference type="PANTHER" id="PTHR35526">
    <property type="entry name" value="ANTI-SIGMA-F FACTOR RSBW-RELATED"/>
    <property type="match status" value="1"/>
</dbReference>
<dbReference type="Pfam" id="PF13581">
    <property type="entry name" value="HATPase_c_2"/>
    <property type="match status" value="1"/>
</dbReference>
<evidence type="ECO:0000259" key="3">
    <source>
        <dbReference type="Pfam" id="PF14417"/>
    </source>
</evidence>
<evidence type="ECO:0000259" key="2">
    <source>
        <dbReference type="Pfam" id="PF13581"/>
    </source>
</evidence>
<proteinExistence type="predicted"/>
<evidence type="ECO:0000256" key="1">
    <source>
        <dbReference type="ARBA" id="ARBA00022527"/>
    </source>
</evidence>
<dbReference type="RefSeq" id="WP_380514733.1">
    <property type="nucleotide sequence ID" value="NZ_JBHEZX010000015.1"/>
</dbReference>
<dbReference type="InterPro" id="IPR003594">
    <property type="entry name" value="HATPase_dom"/>
</dbReference>
<evidence type="ECO:0000313" key="5">
    <source>
        <dbReference type="Proteomes" id="UP001592582"/>
    </source>
</evidence>
<dbReference type="Proteomes" id="UP001592582">
    <property type="component" value="Unassembled WGS sequence"/>
</dbReference>
<keyword evidence="1" id="KW-0418">Kinase</keyword>
<evidence type="ECO:0000313" key="4">
    <source>
        <dbReference type="EMBL" id="MFC1413229.1"/>
    </source>
</evidence>
<keyword evidence="5" id="KW-1185">Reference proteome</keyword>
<dbReference type="InterPro" id="IPR047718">
    <property type="entry name" value="RsbA-like_anti_sig"/>
</dbReference>
<dbReference type="CDD" id="cd16936">
    <property type="entry name" value="HATPase_RsbW-like"/>
    <property type="match status" value="1"/>
</dbReference>
<organism evidence="4 5">
    <name type="scientific">Streptacidiphilus alkalitolerans</name>
    <dbReference type="NCBI Taxonomy" id="3342712"/>
    <lineage>
        <taxon>Bacteria</taxon>
        <taxon>Bacillati</taxon>
        <taxon>Actinomycetota</taxon>
        <taxon>Actinomycetes</taxon>
        <taxon>Kitasatosporales</taxon>
        <taxon>Streptomycetaceae</taxon>
        <taxon>Streptacidiphilus</taxon>
    </lineage>
</organism>
<keyword evidence="1" id="KW-0723">Serine/threonine-protein kinase</keyword>
<dbReference type="SUPFAM" id="SSF55874">
    <property type="entry name" value="ATPase domain of HSP90 chaperone/DNA topoisomerase II/histidine kinase"/>
    <property type="match status" value="1"/>
</dbReference>
<accession>A0ABV6VHJ8</accession>
<dbReference type="InterPro" id="IPR025847">
    <property type="entry name" value="MEDS_domain"/>
</dbReference>
<feature type="domain" description="MEDS" evidence="3">
    <location>
        <begin position="21"/>
        <end position="169"/>
    </location>
</feature>
<feature type="domain" description="Histidine kinase/HSP90-like ATPase" evidence="2">
    <location>
        <begin position="207"/>
        <end position="318"/>
    </location>
</feature>
<sequence>MTQPPGSSPTAAATAPEPGFRHELYAYEGEDQFLQGVLSFIDDARAGREVVLVAVTSAKERLLRDRLEAGGAAGGVSFLDVTALGRNPGRLIPAWQEWITKRAADGHAVRGISESSWDGRTASEAEELRYHEWLLNLAFARSPAWWLLCPYDSTLLDSAVLEAAGRCHPQALSAGVHGPNPGFVEEPYAFAELGAPCDPAQELAFRTGELAAVRAKVTACATEHGMDPTRLQELLIAATEVASNSTKYGGGRGTLRSWVEDGTLVCEFHDSGHIQDPLIGRVRPTIDQNGGRGMWLVHQLCDLVQIRSTAQGGTTVRLHTALD</sequence>
<dbReference type="InterPro" id="IPR050267">
    <property type="entry name" value="Anti-sigma-factor_SerPK"/>
</dbReference>
<dbReference type="InterPro" id="IPR036890">
    <property type="entry name" value="HATPase_C_sf"/>
</dbReference>
<reference evidence="4 5" key="1">
    <citation type="submission" date="2024-09" db="EMBL/GenBank/DDBJ databases">
        <authorList>
            <person name="Lee S.D."/>
        </authorList>
    </citation>
    <scope>NUCLEOTIDE SEQUENCE [LARGE SCALE GENOMIC DNA]</scope>
    <source>
        <strain evidence="4 5">N1-1</strain>
    </source>
</reference>
<protein>
    <submittedName>
        <fullName evidence="4">Anti-sigma factor RsbA family regulatory protein</fullName>
    </submittedName>
</protein>